<organism evidence="7 8">
    <name type="scientific">Calocera cornea HHB12733</name>
    <dbReference type="NCBI Taxonomy" id="1353952"/>
    <lineage>
        <taxon>Eukaryota</taxon>
        <taxon>Fungi</taxon>
        <taxon>Dikarya</taxon>
        <taxon>Basidiomycota</taxon>
        <taxon>Agaricomycotina</taxon>
        <taxon>Dacrymycetes</taxon>
        <taxon>Dacrymycetales</taxon>
        <taxon>Dacrymycetaceae</taxon>
        <taxon>Calocera</taxon>
    </lineage>
</organism>
<feature type="region of interest" description="Disordered" evidence="6">
    <location>
        <begin position="409"/>
        <end position="448"/>
    </location>
</feature>
<feature type="compositionally biased region" description="Polar residues" evidence="6">
    <location>
        <begin position="423"/>
        <end position="444"/>
    </location>
</feature>
<accession>A0A165DV77</accession>
<dbReference type="OrthoDB" id="308383at2759"/>
<dbReference type="PANTHER" id="PTHR46223:SF3">
    <property type="entry name" value="HISTONE-LYSINE N-METHYLTRANSFERASE SET-23"/>
    <property type="match status" value="1"/>
</dbReference>
<feature type="region of interest" description="Disordered" evidence="6">
    <location>
        <begin position="308"/>
        <end position="330"/>
    </location>
</feature>
<dbReference type="Proteomes" id="UP000076842">
    <property type="component" value="Unassembled WGS sequence"/>
</dbReference>
<keyword evidence="8" id="KW-1185">Reference proteome</keyword>
<evidence type="ECO:0000256" key="4">
    <source>
        <dbReference type="ARBA" id="ARBA00022679"/>
    </source>
</evidence>
<evidence type="ECO:0000256" key="3">
    <source>
        <dbReference type="ARBA" id="ARBA00022603"/>
    </source>
</evidence>
<dbReference type="SUPFAM" id="SSF82199">
    <property type="entry name" value="SET domain"/>
    <property type="match status" value="1"/>
</dbReference>
<gene>
    <name evidence="7" type="ORF">CALCODRAFT_47762</name>
</gene>
<name>A0A165DV77_9BASI</name>
<keyword evidence="3" id="KW-0489">Methyltransferase</keyword>
<sequence length="707" mass="76790">MALPALAGPQAEVHIPTGWEGAVNVIESEAKGVNGVEVGTSRDSAGDVLMEDSVPAPARAPALAPTIAAATTLSQPLPSPTSSPTSLGKRTLAEYISTSPSLLQPPPAQRTRHSPSDSEVERALEGVDDSPSSNAASLGGSAGKVDEAAAAVNGAETGKEDARPGKGIKVEKGKSGQDIWVIESSSDEADEPPRTQTKPSPARPPKATLETQPASVDNDVTIILSDDESLPDDPVPFIPRAPVRIRKTTGAAHRFAVAKPVVTAKVELKAVVKPEIKHKDSPGVHTLNEGSDITIVNDAEIRALTPMNPKAPHYFRTPEAEPTPPPSRRALSRLSQSIVETPHPVISDQSVKTEGPPPKRIRIPIELIDPEDHLVPPAASQSIRTGAASNQLGAHSVRASAIPVNIGHASFGHRRNTPAPPTSDAQRSSIHSTPVTITQYTSPSKKGDSLIQKISSLFPIPTRPIAGPSMSQPVLLQGRQKINTPSLKPPPPPARYKSDISPVPSAYGRNPRPAGDRAVMQALWDAEVQKTRSARVIIVGRSYSDRTSVPSVPPGFTYLESEYFYPIQTAQQNPHTRFLPNAFEHVCWQENEICTIRPPRRNGWHVCSKQQKDYKGHFAYDEQGLFTFQFPAHVVIQECNRYCLCDKELCQFSVAQRRRKHELEVFETEYCGWGVRTAVDLRRGEVLGMYLGEFPRRRFKARRQLRL</sequence>
<dbReference type="EMBL" id="KV424033">
    <property type="protein sequence ID" value="KZT53607.1"/>
    <property type="molecule type" value="Genomic_DNA"/>
</dbReference>
<feature type="compositionally biased region" description="Basic and acidic residues" evidence="6">
    <location>
        <begin position="157"/>
        <end position="175"/>
    </location>
</feature>
<feature type="region of interest" description="Disordered" evidence="6">
    <location>
        <begin position="482"/>
        <end position="513"/>
    </location>
</feature>
<evidence type="ECO:0000256" key="2">
    <source>
        <dbReference type="ARBA" id="ARBA00022454"/>
    </source>
</evidence>
<dbReference type="STRING" id="1353952.A0A165DV77"/>
<dbReference type="AlphaFoldDB" id="A0A165DV77"/>
<evidence type="ECO:0000313" key="8">
    <source>
        <dbReference type="Proteomes" id="UP000076842"/>
    </source>
</evidence>
<keyword evidence="4" id="KW-0808">Transferase</keyword>
<keyword evidence="5" id="KW-0949">S-adenosyl-L-methionine</keyword>
<dbReference type="InParanoid" id="A0A165DV77"/>
<evidence type="ECO:0008006" key="9">
    <source>
        <dbReference type="Google" id="ProtNLM"/>
    </source>
</evidence>
<evidence type="ECO:0000256" key="1">
    <source>
        <dbReference type="ARBA" id="ARBA00004286"/>
    </source>
</evidence>
<evidence type="ECO:0000256" key="6">
    <source>
        <dbReference type="SAM" id="MobiDB-lite"/>
    </source>
</evidence>
<dbReference type="PANTHER" id="PTHR46223">
    <property type="entry name" value="HISTONE-LYSINE N-METHYLTRANSFERASE SUV39H"/>
    <property type="match status" value="1"/>
</dbReference>
<reference evidence="7 8" key="1">
    <citation type="journal article" date="2016" name="Mol. Biol. Evol.">
        <title>Comparative Genomics of Early-Diverging Mushroom-Forming Fungi Provides Insights into the Origins of Lignocellulose Decay Capabilities.</title>
        <authorList>
            <person name="Nagy L.G."/>
            <person name="Riley R."/>
            <person name="Tritt A."/>
            <person name="Adam C."/>
            <person name="Daum C."/>
            <person name="Floudas D."/>
            <person name="Sun H."/>
            <person name="Yadav J.S."/>
            <person name="Pangilinan J."/>
            <person name="Larsson K.H."/>
            <person name="Matsuura K."/>
            <person name="Barry K."/>
            <person name="Labutti K."/>
            <person name="Kuo R."/>
            <person name="Ohm R.A."/>
            <person name="Bhattacharya S.S."/>
            <person name="Shirouzu T."/>
            <person name="Yoshinaga Y."/>
            <person name="Martin F.M."/>
            <person name="Grigoriev I.V."/>
            <person name="Hibbett D.S."/>
        </authorList>
    </citation>
    <scope>NUCLEOTIDE SEQUENCE [LARGE SCALE GENOMIC DNA]</scope>
    <source>
        <strain evidence="7 8">HHB12733</strain>
    </source>
</reference>
<dbReference type="InterPro" id="IPR050973">
    <property type="entry name" value="H3K9_Histone-Lys_N-MTase"/>
</dbReference>
<evidence type="ECO:0000256" key="5">
    <source>
        <dbReference type="ARBA" id="ARBA00022691"/>
    </source>
</evidence>
<dbReference type="GO" id="GO:0005694">
    <property type="term" value="C:chromosome"/>
    <property type="evidence" value="ECO:0007669"/>
    <property type="project" value="UniProtKB-SubCell"/>
</dbReference>
<evidence type="ECO:0000313" key="7">
    <source>
        <dbReference type="EMBL" id="KZT53607.1"/>
    </source>
</evidence>
<keyword evidence="2" id="KW-0158">Chromosome</keyword>
<comment type="subcellular location">
    <subcellularLocation>
        <location evidence="1">Chromosome</location>
    </subcellularLocation>
</comment>
<feature type="region of interest" description="Disordered" evidence="6">
    <location>
        <begin position="98"/>
        <end position="213"/>
    </location>
</feature>
<dbReference type="GO" id="GO:0008168">
    <property type="term" value="F:methyltransferase activity"/>
    <property type="evidence" value="ECO:0007669"/>
    <property type="project" value="UniProtKB-KW"/>
</dbReference>
<dbReference type="InterPro" id="IPR046341">
    <property type="entry name" value="SET_dom_sf"/>
</dbReference>
<protein>
    <recommendedName>
        <fullName evidence="9">SET domain-containing protein</fullName>
    </recommendedName>
</protein>
<dbReference type="Gene3D" id="2.170.270.10">
    <property type="entry name" value="SET domain"/>
    <property type="match status" value="1"/>
</dbReference>
<dbReference type="GO" id="GO:0032259">
    <property type="term" value="P:methylation"/>
    <property type="evidence" value="ECO:0007669"/>
    <property type="project" value="UniProtKB-KW"/>
</dbReference>
<proteinExistence type="predicted"/>
<feature type="compositionally biased region" description="Basic and acidic residues" evidence="6">
    <location>
        <begin position="114"/>
        <end position="125"/>
    </location>
</feature>
<feature type="compositionally biased region" description="Low complexity" evidence="6">
    <location>
        <begin position="130"/>
        <end position="139"/>
    </location>
</feature>